<gene>
    <name evidence="1" type="ORF">AVEN_41456_1</name>
</gene>
<organism evidence="1 2">
    <name type="scientific">Araneus ventricosus</name>
    <name type="common">Orbweaver spider</name>
    <name type="synonym">Epeira ventricosa</name>
    <dbReference type="NCBI Taxonomy" id="182803"/>
    <lineage>
        <taxon>Eukaryota</taxon>
        <taxon>Metazoa</taxon>
        <taxon>Ecdysozoa</taxon>
        <taxon>Arthropoda</taxon>
        <taxon>Chelicerata</taxon>
        <taxon>Arachnida</taxon>
        <taxon>Araneae</taxon>
        <taxon>Araneomorphae</taxon>
        <taxon>Entelegynae</taxon>
        <taxon>Araneoidea</taxon>
        <taxon>Araneidae</taxon>
        <taxon>Araneus</taxon>
    </lineage>
</organism>
<comment type="caution">
    <text evidence="1">The sequence shown here is derived from an EMBL/GenBank/DDBJ whole genome shotgun (WGS) entry which is preliminary data.</text>
</comment>
<reference evidence="1 2" key="1">
    <citation type="journal article" date="2019" name="Sci. Rep.">
        <title>Orb-weaving spider Araneus ventricosus genome elucidates the spidroin gene catalogue.</title>
        <authorList>
            <person name="Kono N."/>
            <person name="Nakamura H."/>
            <person name="Ohtoshi R."/>
            <person name="Moran D.A.P."/>
            <person name="Shinohara A."/>
            <person name="Yoshida Y."/>
            <person name="Fujiwara M."/>
            <person name="Mori M."/>
            <person name="Tomita M."/>
            <person name="Arakawa K."/>
        </authorList>
    </citation>
    <scope>NUCLEOTIDE SEQUENCE [LARGE SCALE GENOMIC DNA]</scope>
</reference>
<name>A0A4Y2F2Z0_ARAVE</name>
<proteinExistence type="predicted"/>
<dbReference type="Proteomes" id="UP000499080">
    <property type="component" value="Unassembled WGS sequence"/>
</dbReference>
<protein>
    <submittedName>
        <fullName evidence="1">Uncharacterized protein</fullName>
    </submittedName>
</protein>
<evidence type="ECO:0000313" key="2">
    <source>
        <dbReference type="Proteomes" id="UP000499080"/>
    </source>
</evidence>
<keyword evidence="2" id="KW-1185">Reference proteome</keyword>
<sequence length="91" mass="10590">MARTSWHPLSKLPRHTNGRTFGHCVRFRVQQAPYMEDLQWNRVSNLRPSGPEVETLPLGHSGLHLLKEQRRGEIMITLVVQYLNFGVHQFS</sequence>
<evidence type="ECO:0000313" key="1">
    <source>
        <dbReference type="EMBL" id="GBM34908.1"/>
    </source>
</evidence>
<accession>A0A4Y2F2Z0</accession>
<dbReference type="EMBL" id="BGPR01000772">
    <property type="protein sequence ID" value="GBM34908.1"/>
    <property type="molecule type" value="Genomic_DNA"/>
</dbReference>
<dbReference type="AlphaFoldDB" id="A0A4Y2F2Z0"/>